<sequence length="101" mass="11491">MRERGLAVNGTTEEEEKRNIVAVPAKDLSLLKHTETPSEFHTDANEQRKPLAQQHQAQREEQSDKEEAERPFIIASALWILILWLVHIESNIDLGPGRGKV</sequence>
<name>A0AA40FXS1_9HYME</name>
<feature type="compositionally biased region" description="Basic and acidic residues" evidence="1">
    <location>
        <begin position="57"/>
        <end position="68"/>
    </location>
</feature>
<protein>
    <submittedName>
        <fullName evidence="3">Uncharacterized protein</fullName>
    </submittedName>
</protein>
<dbReference type="Proteomes" id="UP001177670">
    <property type="component" value="Unassembled WGS sequence"/>
</dbReference>
<feature type="region of interest" description="Disordered" evidence="1">
    <location>
        <begin position="30"/>
        <end position="68"/>
    </location>
</feature>
<accession>A0AA40FXS1</accession>
<keyword evidence="2" id="KW-0812">Transmembrane</keyword>
<keyword evidence="4" id="KW-1185">Reference proteome</keyword>
<keyword evidence="2" id="KW-1133">Transmembrane helix</keyword>
<evidence type="ECO:0000256" key="2">
    <source>
        <dbReference type="SAM" id="Phobius"/>
    </source>
</evidence>
<evidence type="ECO:0000313" key="4">
    <source>
        <dbReference type="Proteomes" id="UP001177670"/>
    </source>
</evidence>
<feature type="compositionally biased region" description="Basic and acidic residues" evidence="1">
    <location>
        <begin position="30"/>
        <end position="49"/>
    </location>
</feature>
<reference evidence="3" key="1">
    <citation type="submission" date="2021-10" db="EMBL/GenBank/DDBJ databases">
        <title>Melipona bicolor Genome sequencing and assembly.</title>
        <authorList>
            <person name="Araujo N.S."/>
            <person name="Arias M.C."/>
        </authorList>
    </citation>
    <scope>NUCLEOTIDE SEQUENCE</scope>
    <source>
        <strain evidence="3">USP_2M_L1-L4_2017</strain>
        <tissue evidence="3">Whole body</tissue>
    </source>
</reference>
<gene>
    <name evidence="3" type="ORF">K0M31_003899</name>
</gene>
<keyword evidence="2" id="KW-0472">Membrane</keyword>
<dbReference type="AlphaFoldDB" id="A0AA40FXS1"/>
<feature type="transmembrane region" description="Helical" evidence="2">
    <location>
        <begin position="72"/>
        <end position="88"/>
    </location>
</feature>
<comment type="caution">
    <text evidence="3">The sequence shown here is derived from an EMBL/GenBank/DDBJ whole genome shotgun (WGS) entry which is preliminary data.</text>
</comment>
<organism evidence="3 4">
    <name type="scientific">Melipona bicolor</name>
    <dbReference type="NCBI Taxonomy" id="60889"/>
    <lineage>
        <taxon>Eukaryota</taxon>
        <taxon>Metazoa</taxon>
        <taxon>Ecdysozoa</taxon>
        <taxon>Arthropoda</taxon>
        <taxon>Hexapoda</taxon>
        <taxon>Insecta</taxon>
        <taxon>Pterygota</taxon>
        <taxon>Neoptera</taxon>
        <taxon>Endopterygota</taxon>
        <taxon>Hymenoptera</taxon>
        <taxon>Apocrita</taxon>
        <taxon>Aculeata</taxon>
        <taxon>Apoidea</taxon>
        <taxon>Anthophila</taxon>
        <taxon>Apidae</taxon>
        <taxon>Melipona</taxon>
    </lineage>
</organism>
<dbReference type="EMBL" id="JAHYIQ010000012">
    <property type="protein sequence ID" value="KAK1127358.1"/>
    <property type="molecule type" value="Genomic_DNA"/>
</dbReference>
<evidence type="ECO:0000313" key="3">
    <source>
        <dbReference type="EMBL" id="KAK1127358.1"/>
    </source>
</evidence>
<evidence type="ECO:0000256" key="1">
    <source>
        <dbReference type="SAM" id="MobiDB-lite"/>
    </source>
</evidence>
<proteinExistence type="predicted"/>